<dbReference type="Proteomes" id="UP000295416">
    <property type="component" value="Unassembled WGS sequence"/>
</dbReference>
<dbReference type="EMBL" id="SLXK01000039">
    <property type="protein sequence ID" value="TCP21868.1"/>
    <property type="molecule type" value="Genomic_DNA"/>
</dbReference>
<gene>
    <name evidence="3" type="ORF">EV207_13910</name>
</gene>
<reference evidence="3 4" key="1">
    <citation type="submission" date="2019-03" db="EMBL/GenBank/DDBJ databases">
        <title>Genomic Encyclopedia of Type Strains, Phase IV (KMG-IV): sequencing the most valuable type-strain genomes for metagenomic binning, comparative biology and taxonomic classification.</title>
        <authorList>
            <person name="Goeker M."/>
        </authorList>
    </citation>
    <scope>NUCLEOTIDE SEQUENCE [LARGE SCALE GENOMIC DNA]</scope>
    <source>
        <strain evidence="3 4">DSM 19377</strain>
    </source>
</reference>
<feature type="transmembrane region" description="Helical" evidence="1">
    <location>
        <begin position="37"/>
        <end position="57"/>
    </location>
</feature>
<dbReference type="InterPro" id="IPR019251">
    <property type="entry name" value="DUF2231_TM"/>
</dbReference>
<keyword evidence="1" id="KW-0812">Transmembrane</keyword>
<dbReference type="Pfam" id="PF09990">
    <property type="entry name" value="DUF2231"/>
    <property type="match status" value="1"/>
</dbReference>
<dbReference type="RefSeq" id="WP_132747662.1">
    <property type="nucleotide sequence ID" value="NZ_SLXK01000039.1"/>
</dbReference>
<dbReference type="AlphaFoldDB" id="A0A4R2NKK8"/>
<protein>
    <submittedName>
        <fullName evidence="3">Putative membrane protein</fullName>
    </submittedName>
</protein>
<keyword evidence="4" id="KW-1185">Reference proteome</keyword>
<proteinExistence type="predicted"/>
<evidence type="ECO:0000256" key="1">
    <source>
        <dbReference type="SAM" id="Phobius"/>
    </source>
</evidence>
<sequence>MLDTPLHPIFAHFPVAFLIVGAILAIIALWKPKFCDPAAFFLIAVGEVMGIFTYLTGDGAEHFAEKQGKHVEAMVHTHQTFATLTLITFGLVLLVRIIGYFWTRFPLYRTLLIILVIAGGIFITMTGYYGGEMAYKIH</sequence>
<evidence type="ECO:0000259" key="2">
    <source>
        <dbReference type="Pfam" id="PF09990"/>
    </source>
</evidence>
<dbReference type="OrthoDB" id="2873672at2"/>
<keyword evidence="1" id="KW-1133">Transmembrane helix</keyword>
<keyword evidence="1" id="KW-0472">Membrane</keyword>
<accession>A0A4R2NKK8</accession>
<comment type="caution">
    <text evidence="3">The sequence shown here is derived from an EMBL/GenBank/DDBJ whole genome shotgun (WGS) entry which is preliminary data.</text>
</comment>
<feature type="transmembrane region" description="Helical" evidence="1">
    <location>
        <begin position="6"/>
        <end position="30"/>
    </location>
</feature>
<evidence type="ECO:0000313" key="3">
    <source>
        <dbReference type="EMBL" id="TCP21868.1"/>
    </source>
</evidence>
<name>A0A4R2NKK8_9BACL</name>
<feature type="transmembrane region" description="Helical" evidence="1">
    <location>
        <begin position="110"/>
        <end position="130"/>
    </location>
</feature>
<organism evidence="3 4">
    <name type="scientific">Scopulibacillus darangshiensis</name>
    <dbReference type="NCBI Taxonomy" id="442528"/>
    <lineage>
        <taxon>Bacteria</taxon>
        <taxon>Bacillati</taxon>
        <taxon>Bacillota</taxon>
        <taxon>Bacilli</taxon>
        <taxon>Bacillales</taxon>
        <taxon>Sporolactobacillaceae</taxon>
        <taxon>Scopulibacillus</taxon>
    </lineage>
</organism>
<evidence type="ECO:0000313" key="4">
    <source>
        <dbReference type="Proteomes" id="UP000295416"/>
    </source>
</evidence>
<feature type="domain" description="DUF2231" evidence="2">
    <location>
        <begin position="4"/>
        <end position="136"/>
    </location>
</feature>
<feature type="transmembrane region" description="Helical" evidence="1">
    <location>
        <begin position="77"/>
        <end position="98"/>
    </location>
</feature>